<evidence type="ECO:0000256" key="6">
    <source>
        <dbReference type="ARBA" id="ARBA00022840"/>
    </source>
</evidence>
<comment type="subcellular location">
    <subcellularLocation>
        <location evidence="1">Cell membrane</location>
        <topology evidence="1">Multi-pass membrane protein</topology>
    </subcellularLocation>
</comment>
<evidence type="ECO:0000256" key="5">
    <source>
        <dbReference type="ARBA" id="ARBA00022741"/>
    </source>
</evidence>
<dbReference type="Proteomes" id="UP001139263">
    <property type="component" value="Unassembled WGS sequence"/>
</dbReference>
<dbReference type="Gene3D" id="3.40.50.300">
    <property type="entry name" value="P-loop containing nucleotide triphosphate hydrolases"/>
    <property type="match status" value="1"/>
</dbReference>
<evidence type="ECO:0000256" key="7">
    <source>
        <dbReference type="ARBA" id="ARBA00022989"/>
    </source>
</evidence>
<dbReference type="InterPro" id="IPR027417">
    <property type="entry name" value="P-loop_NTPase"/>
</dbReference>
<evidence type="ECO:0000259" key="11">
    <source>
        <dbReference type="PROSITE" id="PS50929"/>
    </source>
</evidence>
<feature type="transmembrane region" description="Helical" evidence="9">
    <location>
        <begin position="238"/>
        <end position="266"/>
    </location>
</feature>
<dbReference type="PANTHER" id="PTHR24221">
    <property type="entry name" value="ATP-BINDING CASSETTE SUB-FAMILY B"/>
    <property type="match status" value="1"/>
</dbReference>
<evidence type="ECO:0000256" key="9">
    <source>
        <dbReference type="SAM" id="Phobius"/>
    </source>
</evidence>
<dbReference type="GO" id="GO:0005524">
    <property type="term" value="F:ATP binding"/>
    <property type="evidence" value="ECO:0007669"/>
    <property type="project" value="UniProtKB-KW"/>
</dbReference>
<evidence type="ECO:0000256" key="2">
    <source>
        <dbReference type="ARBA" id="ARBA00022448"/>
    </source>
</evidence>
<keyword evidence="3" id="KW-1003">Cell membrane</keyword>
<dbReference type="InterPro" id="IPR003439">
    <property type="entry name" value="ABC_transporter-like_ATP-bd"/>
</dbReference>
<dbReference type="Pfam" id="PF00664">
    <property type="entry name" value="ABC_membrane"/>
    <property type="match status" value="1"/>
</dbReference>
<dbReference type="Pfam" id="PF00005">
    <property type="entry name" value="ABC_tran"/>
    <property type="match status" value="1"/>
</dbReference>
<keyword evidence="6 12" id="KW-0067">ATP-binding</keyword>
<evidence type="ECO:0000313" key="13">
    <source>
        <dbReference type="Proteomes" id="UP001139263"/>
    </source>
</evidence>
<dbReference type="InterPro" id="IPR036640">
    <property type="entry name" value="ABC1_TM_sf"/>
</dbReference>
<dbReference type="Gene3D" id="1.20.1560.10">
    <property type="entry name" value="ABC transporter type 1, transmembrane domain"/>
    <property type="match status" value="1"/>
</dbReference>
<name>A0A9X1VBD0_9BACL</name>
<dbReference type="PROSITE" id="PS50929">
    <property type="entry name" value="ABC_TM1F"/>
    <property type="match status" value="1"/>
</dbReference>
<dbReference type="InterPro" id="IPR003593">
    <property type="entry name" value="AAA+_ATPase"/>
</dbReference>
<protein>
    <submittedName>
        <fullName evidence="12">ATP-binding/permease protein CydD</fullName>
    </submittedName>
</protein>
<dbReference type="PROSITE" id="PS50893">
    <property type="entry name" value="ABC_TRANSPORTER_2"/>
    <property type="match status" value="1"/>
</dbReference>
<proteinExistence type="predicted"/>
<evidence type="ECO:0000259" key="10">
    <source>
        <dbReference type="PROSITE" id="PS50893"/>
    </source>
</evidence>
<dbReference type="GO" id="GO:0016887">
    <property type="term" value="F:ATP hydrolysis activity"/>
    <property type="evidence" value="ECO:0007669"/>
    <property type="project" value="InterPro"/>
</dbReference>
<dbReference type="NCBIfam" id="TIGR02857">
    <property type="entry name" value="CydD"/>
    <property type="match status" value="1"/>
</dbReference>
<dbReference type="InterPro" id="IPR014216">
    <property type="entry name" value="ABC_transptr_CydD"/>
</dbReference>
<dbReference type="InterPro" id="IPR039421">
    <property type="entry name" value="Type_1_exporter"/>
</dbReference>
<organism evidence="12 13">
    <name type="scientific">Sulfoacidibacillus ferrooxidans</name>
    <dbReference type="NCBI Taxonomy" id="2005001"/>
    <lineage>
        <taxon>Bacteria</taxon>
        <taxon>Bacillati</taxon>
        <taxon>Bacillota</taxon>
        <taxon>Bacilli</taxon>
        <taxon>Bacillales</taxon>
        <taxon>Alicyclobacillaceae</taxon>
        <taxon>Sulfoacidibacillus</taxon>
    </lineage>
</organism>
<dbReference type="SUPFAM" id="SSF90123">
    <property type="entry name" value="ABC transporter transmembrane region"/>
    <property type="match status" value="1"/>
</dbReference>
<dbReference type="SUPFAM" id="SSF52540">
    <property type="entry name" value="P-loop containing nucleoside triphosphate hydrolases"/>
    <property type="match status" value="1"/>
</dbReference>
<keyword evidence="8 9" id="KW-0472">Membrane</keyword>
<evidence type="ECO:0000256" key="8">
    <source>
        <dbReference type="ARBA" id="ARBA00023136"/>
    </source>
</evidence>
<dbReference type="InterPro" id="IPR011527">
    <property type="entry name" value="ABC1_TM_dom"/>
</dbReference>
<keyword evidence="4 9" id="KW-0812">Transmembrane</keyword>
<dbReference type="FunFam" id="3.40.50.300:FF:000221">
    <property type="entry name" value="Multidrug ABC transporter ATP-binding protein"/>
    <property type="match status" value="1"/>
</dbReference>
<accession>A0A9X1VBD0</accession>
<evidence type="ECO:0000256" key="1">
    <source>
        <dbReference type="ARBA" id="ARBA00004651"/>
    </source>
</evidence>
<dbReference type="InterPro" id="IPR017871">
    <property type="entry name" value="ABC_transporter-like_CS"/>
</dbReference>
<dbReference type="EMBL" id="JALBUF010000002">
    <property type="protein sequence ID" value="MCI0182872.1"/>
    <property type="molecule type" value="Genomic_DNA"/>
</dbReference>
<reference evidence="12" key="1">
    <citation type="submission" date="2022-03" db="EMBL/GenBank/DDBJ databases">
        <title>Draft Genome Sequence of Firmicute Strain S0AB, a Heterotrophic Iron/Sulfur-Oxidizing Extreme Acidophile.</title>
        <authorList>
            <person name="Vergara E."/>
            <person name="Pakostova E."/>
            <person name="Johnson D.B."/>
            <person name="Holmes D.S."/>
        </authorList>
    </citation>
    <scope>NUCLEOTIDE SEQUENCE</scope>
    <source>
        <strain evidence="12">S0AB</strain>
    </source>
</reference>
<dbReference type="SMART" id="SM00382">
    <property type="entry name" value="AAA"/>
    <property type="match status" value="1"/>
</dbReference>
<feature type="domain" description="ABC transporter" evidence="10">
    <location>
        <begin position="336"/>
        <end position="571"/>
    </location>
</feature>
<evidence type="ECO:0000313" key="12">
    <source>
        <dbReference type="EMBL" id="MCI0182872.1"/>
    </source>
</evidence>
<dbReference type="GO" id="GO:0042883">
    <property type="term" value="P:cysteine transport"/>
    <property type="evidence" value="ECO:0007669"/>
    <property type="project" value="InterPro"/>
</dbReference>
<feature type="transmembrane region" description="Helical" evidence="9">
    <location>
        <begin position="159"/>
        <end position="177"/>
    </location>
</feature>
<keyword evidence="13" id="KW-1185">Reference proteome</keyword>
<sequence>MMDRKIFLHSKSARTLLVLTVGLGLIGGLIAVAEARYLAQIVTQVFLRHDPLQVVSAALTTLLVLIILRAGIAYGSEAAAGQIAAKVKTDIRKSLLQHVGLLGPTYVKGEQTGELALTVVDGVEALEPYLARYLPQVALSAFVPLTVLTFVFWNDPLSGIILAVTAPLIPFFMILIGKGAQAVSDRQWKVLSLLSAHFVDVLQGLTTLKVFRRSRDQIEVISRISQDYRLATMSSLRIAFLSALVLELLTTLSTAIVAVTIGLRLIAGDMPFSNAFFVLVLAPEFYLPIRMLGTQYHVGRDGVTAAKRIVEILQTKPTISVRDPAMMRKPLEWSSIFFDHVGYTYAKVGEATLHDVTCEILPRQMVAIVGASGAGKSTLVDLLLGFTEPTTGKIVVGGVDLRDVPLEWWREQIAWMPQRPHLFFGTIAQNIQMANPNCSVSELVEAAKMAGADEFICSFPQGYQTMVGENGARLSGGQIQRIALARAFLKDSKILILDEPTSQLDAETDWIVQRALRQLRQTHTVIMIAHRMHTVQLADQIVVMQEGAIRQTGRHRDLVREPGLYRDLVMAHALQPGEGA</sequence>
<dbReference type="PROSITE" id="PS00211">
    <property type="entry name" value="ABC_TRANSPORTER_1"/>
    <property type="match status" value="1"/>
</dbReference>
<dbReference type="AlphaFoldDB" id="A0A9X1VBD0"/>
<evidence type="ECO:0000256" key="4">
    <source>
        <dbReference type="ARBA" id="ARBA00022692"/>
    </source>
</evidence>
<dbReference type="GO" id="GO:0005886">
    <property type="term" value="C:plasma membrane"/>
    <property type="evidence" value="ECO:0007669"/>
    <property type="project" value="UniProtKB-SubCell"/>
</dbReference>
<dbReference type="PANTHER" id="PTHR24221:SF590">
    <property type="entry name" value="COMPONENT LINKED WITH THE ASSEMBLY OF CYTOCHROME' TRANSPORT TRANSMEMBRANE ATP-BINDING PROTEIN ABC TRANSPORTER CYDD-RELATED"/>
    <property type="match status" value="1"/>
</dbReference>
<feature type="transmembrane region" description="Helical" evidence="9">
    <location>
        <begin position="133"/>
        <end position="153"/>
    </location>
</feature>
<evidence type="ECO:0000256" key="3">
    <source>
        <dbReference type="ARBA" id="ARBA00022475"/>
    </source>
</evidence>
<comment type="caution">
    <text evidence="12">The sequence shown here is derived from an EMBL/GenBank/DDBJ whole genome shotgun (WGS) entry which is preliminary data.</text>
</comment>
<feature type="domain" description="ABC transmembrane type-1" evidence="11">
    <location>
        <begin position="18"/>
        <end position="301"/>
    </location>
</feature>
<keyword evidence="2" id="KW-0813">Transport</keyword>
<dbReference type="GO" id="GO:0140359">
    <property type="term" value="F:ABC-type transporter activity"/>
    <property type="evidence" value="ECO:0007669"/>
    <property type="project" value="InterPro"/>
</dbReference>
<feature type="transmembrane region" description="Helical" evidence="9">
    <location>
        <begin position="51"/>
        <end position="68"/>
    </location>
</feature>
<keyword evidence="7 9" id="KW-1133">Transmembrane helix</keyword>
<keyword evidence="5" id="KW-0547">Nucleotide-binding</keyword>
<dbReference type="CDD" id="cd18584">
    <property type="entry name" value="ABC_6TM_AarD_CydD"/>
    <property type="match status" value="1"/>
</dbReference>
<gene>
    <name evidence="12" type="primary">cydD</name>
    <name evidence="12" type="ORF">MM817_01141</name>
</gene>